<keyword evidence="8" id="KW-0449">Lipoprotein</keyword>
<keyword evidence="13" id="KW-1185">Reference proteome</keyword>
<dbReference type="GO" id="GO:0098552">
    <property type="term" value="C:side of membrane"/>
    <property type="evidence" value="ECO:0007669"/>
    <property type="project" value="UniProtKB-KW"/>
</dbReference>
<dbReference type="SUPFAM" id="SSF49503">
    <property type="entry name" value="Cupredoxins"/>
    <property type="match status" value="1"/>
</dbReference>
<evidence type="ECO:0000256" key="1">
    <source>
        <dbReference type="ARBA" id="ARBA00004609"/>
    </source>
</evidence>
<evidence type="ECO:0000256" key="5">
    <source>
        <dbReference type="ARBA" id="ARBA00023136"/>
    </source>
</evidence>
<keyword evidence="6" id="KW-1015">Disulfide bond</keyword>
<keyword evidence="3" id="KW-0336">GPI-anchor</keyword>
<feature type="domain" description="Phytocyanin" evidence="11">
    <location>
        <begin position="26"/>
        <end position="128"/>
    </location>
</feature>
<dbReference type="PANTHER" id="PTHR33021">
    <property type="entry name" value="BLUE COPPER PROTEIN"/>
    <property type="match status" value="1"/>
</dbReference>
<dbReference type="InterPro" id="IPR039391">
    <property type="entry name" value="Phytocyanin-like"/>
</dbReference>
<evidence type="ECO:0000256" key="9">
    <source>
        <dbReference type="ARBA" id="ARBA00035011"/>
    </source>
</evidence>
<keyword evidence="2" id="KW-1003">Cell membrane</keyword>
<gene>
    <name evidence="12" type="ORF">C2S53_015742</name>
</gene>
<evidence type="ECO:0000256" key="4">
    <source>
        <dbReference type="ARBA" id="ARBA00022729"/>
    </source>
</evidence>
<dbReference type="Proteomes" id="UP001190926">
    <property type="component" value="Unassembled WGS sequence"/>
</dbReference>
<keyword evidence="7" id="KW-0325">Glycoprotein</keyword>
<dbReference type="EMBL" id="SDAM02000368">
    <property type="protein sequence ID" value="KAH6824301.1"/>
    <property type="molecule type" value="Genomic_DNA"/>
</dbReference>
<keyword evidence="5" id="KW-0472">Membrane</keyword>
<dbReference type="GO" id="GO:0009055">
    <property type="term" value="F:electron transfer activity"/>
    <property type="evidence" value="ECO:0007669"/>
    <property type="project" value="InterPro"/>
</dbReference>
<feature type="signal peptide" evidence="10">
    <location>
        <begin position="1"/>
        <end position="25"/>
    </location>
</feature>
<name>A0AAD4J003_PERFH</name>
<dbReference type="InterPro" id="IPR041846">
    <property type="entry name" value="ENL_dom"/>
</dbReference>
<feature type="chain" id="PRO_5042174670" evidence="10">
    <location>
        <begin position="26"/>
        <end position="170"/>
    </location>
</feature>
<evidence type="ECO:0000256" key="8">
    <source>
        <dbReference type="ARBA" id="ARBA00023288"/>
    </source>
</evidence>
<dbReference type="AlphaFoldDB" id="A0AAD4J003"/>
<comment type="subcellular location">
    <subcellularLocation>
        <location evidence="1">Cell membrane</location>
        <topology evidence="1">Lipid-anchor</topology>
        <topology evidence="1">GPI-anchor</topology>
    </subcellularLocation>
</comment>
<dbReference type="GO" id="GO:0005886">
    <property type="term" value="C:plasma membrane"/>
    <property type="evidence" value="ECO:0007669"/>
    <property type="project" value="UniProtKB-SubCell"/>
</dbReference>
<comment type="similarity">
    <text evidence="9">Belongs to the early nodulin-like (ENODL) family.</text>
</comment>
<organism evidence="12 13">
    <name type="scientific">Perilla frutescens var. hirtella</name>
    <name type="common">Perilla citriodora</name>
    <name type="synonym">Perilla setoyensis</name>
    <dbReference type="NCBI Taxonomy" id="608512"/>
    <lineage>
        <taxon>Eukaryota</taxon>
        <taxon>Viridiplantae</taxon>
        <taxon>Streptophyta</taxon>
        <taxon>Embryophyta</taxon>
        <taxon>Tracheophyta</taxon>
        <taxon>Spermatophyta</taxon>
        <taxon>Magnoliopsida</taxon>
        <taxon>eudicotyledons</taxon>
        <taxon>Gunneridae</taxon>
        <taxon>Pentapetalae</taxon>
        <taxon>asterids</taxon>
        <taxon>lamiids</taxon>
        <taxon>Lamiales</taxon>
        <taxon>Lamiaceae</taxon>
        <taxon>Nepetoideae</taxon>
        <taxon>Elsholtzieae</taxon>
        <taxon>Perilla</taxon>
    </lineage>
</organism>
<evidence type="ECO:0000256" key="3">
    <source>
        <dbReference type="ARBA" id="ARBA00022622"/>
    </source>
</evidence>
<dbReference type="PANTHER" id="PTHR33021:SF289">
    <property type="entry name" value="EARLY NODULIN-LIKE PROTEIN 5-RELATED"/>
    <property type="match status" value="1"/>
</dbReference>
<evidence type="ECO:0000256" key="6">
    <source>
        <dbReference type="ARBA" id="ARBA00023157"/>
    </source>
</evidence>
<dbReference type="InterPro" id="IPR003245">
    <property type="entry name" value="Phytocyanin_dom"/>
</dbReference>
<evidence type="ECO:0000313" key="12">
    <source>
        <dbReference type="EMBL" id="KAH6824301.1"/>
    </source>
</evidence>
<accession>A0AAD4J003</accession>
<reference evidence="12 13" key="1">
    <citation type="journal article" date="2021" name="Nat. Commun.">
        <title>Incipient diploidization of the medicinal plant Perilla within 10,000 years.</title>
        <authorList>
            <person name="Zhang Y."/>
            <person name="Shen Q."/>
            <person name="Leng L."/>
            <person name="Zhang D."/>
            <person name="Chen S."/>
            <person name="Shi Y."/>
            <person name="Ning Z."/>
            <person name="Chen S."/>
        </authorList>
    </citation>
    <scope>NUCLEOTIDE SEQUENCE [LARGE SCALE GENOMIC DNA]</scope>
    <source>
        <strain evidence="13">cv. PC099</strain>
    </source>
</reference>
<protein>
    <submittedName>
        <fullName evidence="12">Early nodulin-like protein 6</fullName>
    </submittedName>
</protein>
<evidence type="ECO:0000313" key="13">
    <source>
        <dbReference type="Proteomes" id="UP001190926"/>
    </source>
</evidence>
<dbReference type="CDD" id="cd11019">
    <property type="entry name" value="OsENODL1_like"/>
    <property type="match status" value="1"/>
</dbReference>
<sequence length="170" mass="18808">MASSLSLPLLIVMIISVWSLHTVQCEELDVGGDNGWATPSKNTQLFYNDWAAKNRFKVNDTLRFAYKKDSVMVVREEEYEKCRSSHPMFFSNNGDTVFELDRPGLFYFISGVATHCQRGLKMIVKVLEPESPPKTAAAPSKKSAATATVVLGAPEFIPLALSSLVGVIFM</sequence>
<dbReference type="FunFam" id="2.60.40.420:FF:000010">
    <property type="entry name" value="Early nodulin-like protein 1"/>
    <property type="match status" value="1"/>
</dbReference>
<dbReference type="Gene3D" id="2.60.40.420">
    <property type="entry name" value="Cupredoxins - blue copper proteins"/>
    <property type="match status" value="1"/>
</dbReference>
<dbReference type="InterPro" id="IPR008972">
    <property type="entry name" value="Cupredoxin"/>
</dbReference>
<evidence type="ECO:0000256" key="2">
    <source>
        <dbReference type="ARBA" id="ARBA00022475"/>
    </source>
</evidence>
<keyword evidence="4 10" id="KW-0732">Signal</keyword>
<evidence type="ECO:0000256" key="10">
    <source>
        <dbReference type="SAM" id="SignalP"/>
    </source>
</evidence>
<evidence type="ECO:0000259" key="11">
    <source>
        <dbReference type="PROSITE" id="PS51485"/>
    </source>
</evidence>
<dbReference type="Pfam" id="PF02298">
    <property type="entry name" value="Cu_bind_like"/>
    <property type="match status" value="1"/>
</dbReference>
<proteinExistence type="inferred from homology"/>
<comment type="caution">
    <text evidence="12">The sequence shown here is derived from an EMBL/GenBank/DDBJ whole genome shotgun (WGS) entry which is preliminary data.</text>
</comment>
<dbReference type="PROSITE" id="PS51485">
    <property type="entry name" value="PHYTOCYANIN"/>
    <property type="match status" value="1"/>
</dbReference>
<evidence type="ECO:0000256" key="7">
    <source>
        <dbReference type="ARBA" id="ARBA00023180"/>
    </source>
</evidence>